<dbReference type="PANTHER" id="PTHR45586:SF1">
    <property type="entry name" value="LIPOPOLYSACCHARIDE ASSEMBLY PROTEIN B"/>
    <property type="match status" value="1"/>
</dbReference>
<feature type="region of interest" description="Disordered" evidence="3">
    <location>
        <begin position="94"/>
        <end position="149"/>
    </location>
</feature>
<accession>A0ABQ3BVQ1</accession>
<feature type="domain" description="Bacteriophage N4 adsorption protein A C-terminal" evidence="5">
    <location>
        <begin position="625"/>
        <end position="786"/>
    </location>
</feature>
<dbReference type="InterPro" id="IPR051012">
    <property type="entry name" value="CellSynth/LPSAsmb/PSIAsmb"/>
</dbReference>
<feature type="signal peptide" evidence="4">
    <location>
        <begin position="1"/>
        <end position="16"/>
    </location>
</feature>
<protein>
    <recommendedName>
        <fullName evidence="5">Bacteriophage N4 adsorption protein A C-terminal domain-containing protein</fullName>
    </recommendedName>
</protein>
<evidence type="ECO:0000259" key="5">
    <source>
        <dbReference type="Pfam" id="PF13283"/>
    </source>
</evidence>
<keyword evidence="2" id="KW-0802">TPR repeat</keyword>
<dbReference type="Pfam" id="PF14559">
    <property type="entry name" value="TPR_19"/>
    <property type="match status" value="1"/>
</dbReference>
<sequence length="803" mass="85811">MLLAALVLALPSGLRAAEPIDLGPGVSDYQRFMAYPHLQRGFDAQRRGDAAAAVAAFERARRYAPRSATVALYLADAYRRGGRAEQADRLLAEQRRHTPGDARLAGRPVAASAPARRSPAATRAPVIAGQPSVTPAASAGSTPRRGALDREGTARLDQALLSALATGDVARAEALLVDVPARAFPEARFAIDLERGRLEQAMGRARQLLDGAPADAALLDRLTYRLVLANRPAAALSLLAHGWPFPVAGSDVLATRMATLVRADRSLVKPGLLDRLARPVDPSAIPAQVAVLASSGECHAAAATLSAAPVAPADAWLALADCQGGTASIPALRMAVERGGGDRASVRLANALYASGDPAGAVSAWKRISPAGLETGDLVAAAQSAVDAGIPAAAVPWLDEIARRHPAPEDAYWWLRSRSLAQGGPQERAAIERALAIREDARYLARLAELQRADGDLAGAVHSLERARALAPDDLSHAASLGYAYAAAARRAEAVEQLDAYRAAHPDDPTVAEDVAELEQRLARHSRAQRAARAALDALPVEADPDRRFRLRRLHEQLGRTWSLVADATLGDTAGTANANVPGASYRSYAQVQAERWLGQRIGRPDGDALAVYGRVFAGAQSGGILPDDLPTFGVGLRWKPFADRIVYVAVERQLALDARDIRRDDTLVRVSAAPLSHPAIGRDWHAATAGWWSHTVYLDAAHYLESGDSAATADYQAGRHFKLGQGATVEPFARIQWNGRWQGGHFDDDLRVGAGVRWNRWYGGSAYDAWPHRWVAGLEVQQALETYLPERTAVLLTVGNYW</sequence>
<keyword evidence="7" id="KW-1185">Reference proteome</keyword>
<evidence type="ECO:0000256" key="2">
    <source>
        <dbReference type="ARBA" id="ARBA00022803"/>
    </source>
</evidence>
<evidence type="ECO:0000313" key="7">
    <source>
        <dbReference type="Proteomes" id="UP000643403"/>
    </source>
</evidence>
<evidence type="ECO:0000256" key="4">
    <source>
        <dbReference type="SAM" id="SignalP"/>
    </source>
</evidence>
<dbReference type="InterPro" id="IPR025137">
    <property type="entry name" value="NfrA_C"/>
</dbReference>
<dbReference type="PANTHER" id="PTHR45586">
    <property type="entry name" value="TPR REPEAT-CONTAINING PROTEIN PA4667"/>
    <property type="match status" value="1"/>
</dbReference>
<dbReference type="InterPro" id="IPR019734">
    <property type="entry name" value="TPR_rpt"/>
</dbReference>
<keyword evidence="4" id="KW-0732">Signal</keyword>
<gene>
    <name evidence="6" type="ORF">GCM10008101_11280</name>
</gene>
<feature type="compositionally biased region" description="Polar residues" evidence="3">
    <location>
        <begin position="131"/>
        <end position="141"/>
    </location>
</feature>
<evidence type="ECO:0000256" key="3">
    <source>
        <dbReference type="SAM" id="MobiDB-lite"/>
    </source>
</evidence>
<feature type="chain" id="PRO_5045750089" description="Bacteriophage N4 adsorption protein A C-terminal domain-containing protein" evidence="4">
    <location>
        <begin position="17"/>
        <end position="803"/>
    </location>
</feature>
<dbReference type="InterPro" id="IPR011990">
    <property type="entry name" value="TPR-like_helical_dom_sf"/>
</dbReference>
<dbReference type="SMART" id="SM00028">
    <property type="entry name" value="TPR"/>
    <property type="match status" value="2"/>
</dbReference>
<dbReference type="EMBL" id="BMXY01000001">
    <property type="protein sequence ID" value="GGZ59265.1"/>
    <property type="molecule type" value="Genomic_DNA"/>
</dbReference>
<comment type="caution">
    <text evidence="6">The sequence shown here is derived from an EMBL/GenBank/DDBJ whole genome shotgun (WGS) entry which is preliminary data.</text>
</comment>
<keyword evidence="1" id="KW-0677">Repeat</keyword>
<organism evidence="6 7">
    <name type="scientific">Cognatilysobacter xinjiangensis</name>
    <dbReference type="NCBI Taxonomy" id="546892"/>
    <lineage>
        <taxon>Bacteria</taxon>
        <taxon>Pseudomonadati</taxon>
        <taxon>Pseudomonadota</taxon>
        <taxon>Gammaproteobacteria</taxon>
        <taxon>Lysobacterales</taxon>
        <taxon>Lysobacteraceae</taxon>
        <taxon>Cognatilysobacter</taxon>
    </lineage>
</organism>
<proteinExistence type="predicted"/>
<evidence type="ECO:0000313" key="6">
    <source>
        <dbReference type="EMBL" id="GGZ59265.1"/>
    </source>
</evidence>
<reference evidence="7" key="1">
    <citation type="journal article" date="2019" name="Int. J. Syst. Evol. Microbiol.">
        <title>The Global Catalogue of Microorganisms (GCM) 10K type strain sequencing project: providing services to taxonomists for standard genome sequencing and annotation.</title>
        <authorList>
            <consortium name="The Broad Institute Genomics Platform"/>
            <consortium name="The Broad Institute Genome Sequencing Center for Infectious Disease"/>
            <person name="Wu L."/>
            <person name="Ma J."/>
        </authorList>
    </citation>
    <scope>NUCLEOTIDE SEQUENCE [LARGE SCALE GENOMIC DNA]</scope>
    <source>
        <strain evidence="7">KCTC 22558</strain>
    </source>
</reference>
<dbReference type="Proteomes" id="UP000643403">
    <property type="component" value="Unassembled WGS sequence"/>
</dbReference>
<dbReference type="Pfam" id="PF13283">
    <property type="entry name" value="NfrA_C"/>
    <property type="match status" value="1"/>
</dbReference>
<feature type="compositionally biased region" description="Low complexity" evidence="3">
    <location>
        <begin position="107"/>
        <end position="126"/>
    </location>
</feature>
<evidence type="ECO:0000256" key="1">
    <source>
        <dbReference type="ARBA" id="ARBA00022737"/>
    </source>
</evidence>
<dbReference type="SUPFAM" id="SSF48452">
    <property type="entry name" value="TPR-like"/>
    <property type="match status" value="2"/>
</dbReference>
<name>A0ABQ3BVQ1_9GAMM</name>
<dbReference type="Gene3D" id="1.25.40.10">
    <property type="entry name" value="Tetratricopeptide repeat domain"/>
    <property type="match status" value="2"/>
</dbReference>